<gene>
    <name evidence="1" type="ORF">GCM10023352_17380</name>
</gene>
<evidence type="ECO:0000313" key="2">
    <source>
        <dbReference type="Proteomes" id="UP001500187"/>
    </source>
</evidence>
<proteinExistence type="predicted"/>
<protein>
    <submittedName>
        <fullName evidence="1">Uncharacterized protein</fullName>
    </submittedName>
</protein>
<keyword evidence="2" id="KW-1185">Reference proteome</keyword>
<evidence type="ECO:0000313" key="1">
    <source>
        <dbReference type="EMBL" id="GAA4798175.1"/>
    </source>
</evidence>
<dbReference type="EMBL" id="BAABKP010000003">
    <property type="protein sequence ID" value="GAA4798175.1"/>
    <property type="molecule type" value="Genomic_DNA"/>
</dbReference>
<accession>A0ABP9BNG9</accession>
<dbReference type="InterPro" id="IPR011249">
    <property type="entry name" value="Metalloenz_LuxS/M16"/>
</dbReference>
<name>A0ABP9BNG9_9MICC</name>
<sequence>MFTPKNYTLVATSDHRSENTFITIGWPAAASKNYAEAVAAATEQTNQSVGNQLLLTKQDNDQQAGSASFVLSPANAQAWVQYFTQALDEKAEPASAQATVAIVAPETVAQSFPEPAPPSAFQVAEVTANLQRYQQGSTEHIIITGPEPATKAGSLETFVAMCLLMNPANPLVASWLPAGINLQPMRALIEGKPHIIWSFSGDNDESKETLEILGSVAQAVVNIPETYSETEFEQVKKFAFSNLSRSHLAPDDLARFLAQYSVMGWGVDALLDMHRIDSLSLEDLAPAFAGLVYPIGAVLGIDLG</sequence>
<organism evidence="1 2">
    <name type="scientific">Rothia endophytica</name>
    <dbReference type="NCBI Taxonomy" id="1324766"/>
    <lineage>
        <taxon>Bacteria</taxon>
        <taxon>Bacillati</taxon>
        <taxon>Actinomycetota</taxon>
        <taxon>Actinomycetes</taxon>
        <taxon>Micrococcales</taxon>
        <taxon>Micrococcaceae</taxon>
        <taxon>Rothia</taxon>
    </lineage>
</organism>
<comment type="caution">
    <text evidence="1">The sequence shown here is derived from an EMBL/GenBank/DDBJ whole genome shotgun (WGS) entry which is preliminary data.</text>
</comment>
<reference evidence="2" key="1">
    <citation type="journal article" date="2019" name="Int. J. Syst. Evol. Microbiol.">
        <title>The Global Catalogue of Microorganisms (GCM) 10K type strain sequencing project: providing services to taxonomists for standard genome sequencing and annotation.</title>
        <authorList>
            <consortium name="The Broad Institute Genomics Platform"/>
            <consortium name="The Broad Institute Genome Sequencing Center for Infectious Disease"/>
            <person name="Wu L."/>
            <person name="Ma J."/>
        </authorList>
    </citation>
    <scope>NUCLEOTIDE SEQUENCE [LARGE SCALE GENOMIC DNA]</scope>
    <source>
        <strain evidence="2">JCM 18541</strain>
    </source>
</reference>
<dbReference type="Proteomes" id="UP001500187">
    <property type="component" value="Unassembled WGS sequence"/>
</dbReference>
<dbReference type="SUPFAM" id="SSF63411">
    <property type="entry name" value="LuxS/MPP-like metallohydrolase"/>
    <property type="match status" value="1"/>
</dbReference>